<evidence type="ECO:0000313" key="5">
    <source>
        <dbReference type="EMBL" id="GFO38070.1"/>
    </source>
</evidence>
<comment type="subcellular location">
    <subcellularLocation>
        <location evidence="1">Membrane</location>
        <topology evidence="1">Multi-pass membrane protein</topology>
    </subcellularLocation>
</comment>
<dbReference type="InterPro" id="IPR036259">
    <property type="entry name" value="MFS_trans_sf"/>
</dbReference>
<feature type="transmembrane region" description="Helical" evidence="3">
    <location>
        <begin position="545"/>
        <end position="565"/>
    </location>
</feature>
<dbReference type="Pfam" id="PF07690">
    <property type="entry name" value="MFS_1"/>
    <property type="match status" value="2"/>
</dbReference>
<dbReference type="EMBL" id="BLXT01007309">
    <property type="protein sequence ID" value="GFO38070.1"/>
    <property type="molecule type" value="Genomic_DNA"/>
</dbReference>
<feature type="transmembrane region" description="Helical" evidence="3">
    <location>
        <begin position="577"/>
        <end position="597"/>
    </location>
</feature>
<feature type="transmembrane region" description="Helical" evidence="3">
    <location>
        <begin position="460"/>
        <end position="480"/>
    </location>
</feature>
<dbReference type="PANTHER" id="PTHR11360:SF284">
    <property type="entry name" value="EG:103B4.3 PROTEIN-RELATED"/>
    <property type="match status" value="1"/>
</dbReference>
<comment type="caution">
    <text evidence="5">The sequence shown here is derived from an EMBL/GenBank/DDBJ whole genome shotgun (WGS) entry which is preliminary data.</text>
</comment>
<dbReference type="SUPFAM" id="SSF103473">
    <property type="entry name" value="MFS general substrate transporter"/>
    <property type="match status" value="1"/>
</dbReference>
<name>A0AAV4D284_9GAST</name>
<evidence type="ECO:0000256" key="3">
    <source>
        <dbReference type="SAM" id="Phobius"/>
    </source>
</evidence>
<proteinExistence type="predicted"/>
<keyword evidence="6" id="KW-1185">Reference proteome</keyword>
<feature type="transmembrane region" description="Helical" evidence="3">
    <location>
        <begin position="163"/>
        <end position="184"/>
    </location>
</feature>
<keyword evidence="3" id="KW-1133">Transmembrane helix</keyword>
<dbReference type="GO" id="GO:0016020">
    <property type="term" value="C:membrane"/>
    <property type="evidence" value="ECO:0007669"/>
    <property type="project" value="UniProtKB-SubCell"/>
</dbReference>
<dbReference type="Proteomes" id="UP000735302">
    <property type="component" value="Unassembled WGS sequence"/>
</dbReference>
<feature type="region of interest" description="Disordered" evidence="2">
    <location>
        <begin position="276"/>
        <end position="320"/>
    </location>
</feature>
<protein>
    <submittedName>
        <fullName evidence="5">Monocarboxylate transporter 14</fullName>
    </submittedName>
</protein>
<keyword evidence="3" id="KW-0472">Membrane</keyword>
<feature type="transmembrane region" description="Helical" evidence="3">
    <location>
        <begin position="512"/>
        <end position="533"/>
    </location>
</feature>
<keyword evidence="3" id="KW-0812">Transmembrane</keyword>
<feature type="transmembrane region" description="Helical" evidence="3">
    <location>
        <begin position="43"/>
        <end position="64"/>
    </location>
</feature>
<dbReference type="PROSITE" id="PS50850">
    <property type="entry name" value="MFS"/>
    <property type="match status" value="1"/>
</dbReference>
<feature type="transmembrane region" description="Helical" evidence="3">
    <location>
        <begin position="101"/>
        <end position="121"/>
    </location>
</feature>
<dbReference type="InterPro" id="IPR050327">
    <property type="entry name" value="Proton-linked_MCT"/>
</dbReference>
<feature type="transmembrane region" description="Helical" evidence="3">
    <location>
        <begin position="487"/>
        <end position="506"/>
    </location>
</feature>
<gene>
    <name evidence="5" type="ORF">PoB_006457500</name>
</gene>
<feature type="domain" description="Major facilitator superfamily (MFS) profile" evidence="4">
    <location>
        <begin position="420"/>
        <end position="612"/>
    </location>
</feature>
<feature type="transmembrane region" description="Helical" evidence="3">
    <location>
        <begin position="76"/>
        <end position="95"/>
    </location>
</feature>
<evidence type="ECO:0000313" key="6">
    <source>
        <dbReference type="Proteomes" id="UP000735302"/>
    </source>
</evidence>
<dbReference type="InterPro" id="IPR020846">
    <property type="entry name" value="MFS_dom"/>
</dbReference>
<evidence type="ECO:0000259" key="4">
    <source>
        <dbReference type="PROSITE" id="PS50850"/>
    </source>
</evidence>
<dbReference type="AlphaFoldDB" id="A0AAV4D284"/>
<dbReference type="PANTHER" id="PTHR11360">
    <property type="entry name" value="MONOCARBOXYLATE TRANSPORTER"/>
    <property type="match status" value="1"/>
</dbReference>
<evidence type="ECO:0000256" key="1">
    <source>
        <dbReference type="ARBA" id="ARBA00004141"/>
    </source>
</evidence>
<sequence>MEGGVRGLVIVFSAFMIQVLAFGNYACIGIYTVYLLEEFDGNAVGVSLISSIHYAVLLGFGPVTSSLMGFLSIRKLCLAGAALVSIGIFCMPLFVFLPTMYLFFGVFAGLGGCLIYLPSHVLSGLYYDKYRSLAVGVATAGQGMSAIVMPLVVGLLIKEFTWRGSLFILAGLHLHLFIFALLMVPPPDDKTAQQLKELSNQQEADNLNPDTFSENFEEEQNADLVVFSSGRKCESVGEASNGSRFLFDKLETNSEYQPLWEKTSADDSQCTLVERPVPNICPRSPLSPISPKSPRSPRRRRLSSSSSTTTPRLERRPSKRLSAYLEGKIHRRQIPDDDISNIFIPSYYSWFPEYQGNDVSSIPIEEDCFDTPADAENPAFSGEAESLVHHEAKPFPAENPAVAKHHTTLQKHLAILLNFKFGIYFISTLLWSMTTALFGTFGPDSFVMKGHSAQNSTNVITFYGVGQFVGCIIVSILGSFVGKKRMLMFIVANVLTGVFMALMPFFSTLTEIALMLVCLGLVYGGILGLYMIVMVDIVGTEDMDIGLGYIMLGSGVGCFTGPPIGGAMLKTYGNYNLAFYMSGAITVVAGLIMGLVYPYGRCRNVKKDEGFD</sequence>
<dbReference type="Gene3D" id="1.20.1250.20">
    <property type="entry name" value="MFS general substrate transporter like domains"/>
    <property type="match status" value="2"/>
</dbReference>
<feature type="transmembrane region" description="Helical" evidence="3">
    <location>
        <begin position="133"/>
        <end position="157"/>
    </location>
</feature>
<reference evidence="5 6" key="1">
    <citation type="journal article" date="2021" name="Elife">
        <title>Chloroplast acquisition without the gene transfer in kleptoplastic sea slugs, Plakobranchus ocellatus.</title>
        <authorList>
            <person name="Maeda T."/>
            <person name="Takahashi S."/>
            <person name="Yoshida T."/>
            <person name="Shimamura S."/>
            <person name="Takaki Y."/>
            <person name="Nagai Y."/>
            <person name="Toyoda A."/>
            <person name="Suzuki Y."/>
            <person name="Arimoto A."/>
            <person name="Ishii H."/>
            <person name="Satoh N."/>
            <person name="Nishiyama T."/>
            <person name="Hasebe M."/>
            <person name="Maruyama T."/>
            <person name="Minagawa J."/>
            <person name="Obokata J."/>
            <person name="Shigenobu S."/>
        </authorList>
    </citation>
    <scope>NUCLEOTIDE SEQUENCE [LARGE SCALE GENOMIC DNA]</scope>
</reference>
<feature type="compositionally biased region" description="Low complexity" evidence="2">
    <location>
        <begin position="282"/>
        <end position="293"/>
    </location>
</feature>
<feature type="transmembrane region" description="Helical" evidence="3">
    <location>
        <begin position="7"/>
        <end position="31"/>
    </location>
</feature>
<dbReference type="InterPro" id="IPR011701">
    <property type="entry name" value="MFS"/>
</dbReference>
<evidence type="ECO:0000256" key="2">
    <source>
        <dbReference type="SAM" id="MobiDB-lite"/>
    </source>
</evidence>
<dbReference type="GO" id="GO:0008028">
    <property type="term" value="F:monocarboxylic acid transmembrane transporter activity"/>
    <property type="evidence" value="ECO:0007669"/>
    <property type="project" value="TreeGrafter"/>
</dbReference>
<accession>A0AAV4D284</accession>
<organism evidence="5 6">
    <name type="scientific">Plakobranchus ocellatus</name>
    <dbReference type="NCBI Taxonomy" id="259542"/>
    <lineage>
        <taxon>Eukaryota</taxon>
        <taxon>Metazoa</taxon>
        <taxon>Spiralia</taxon>
        <taxon>Lophotrochozoa</taxon>
        <taxon>Mollusca</taxon>
        <taxon>Gastropoda</taxon>
        <taxon>Heterobranchia</taxon>
        <taxon>Euthyneura</taxon>
        <taxon>Panpulmonata</taxon>
        <taxon>Sacoglossa</taxon>
        <taxon>Placobranchoidea</taxon>
        <taxon>Plakobranchidae</taxon>
        <taxon>Plakobranchus</taxon>
    </lineage>
</organism>
<feature type="transmembrane region" description="Helical" evidence="3">
    <location>
        <begin position="421"/>
        <end position="440"/>
    </location>
</feature>